<gene>
    <name evidence="2" type="ORF">K8352_17250</name>
</gene>
<accession>A0AAE3JQU3</accession>
<dbReference type="PROSITE" id="PS50835">
    <property type="entry name" value="IG_LIKE"/>
    <property type="match status" value="1"/>
</dbReference>
<dbReference type="InterPro" id="IPR036179">
    <property type="entry name" value="Ig-like_dom_sf"/>
</dbReference>
<dbReference type="InterPro" id="IPR013783">
    <property type="entry name" value="Ig-like_fold"/>
</dbReference>
<dbReference type="InterPro" id="IPR007110">
    <property type="entry name" value="Ig-like_dom"/>
</dbReference>
<evidence type="ECO:0000313" key="3">
    <source>
        <dbReference type="Proteomes" id="UP001200642"/>
    </source>
</evidence>
<dbReference type="AlphaFoldDB" id="A0AAE3JQU3"/>
<feature type="domain" description="Ig-like" evidence="1">
    <location>
        <begin position="504"/>
        <end position="587"/>
    </location>
</feature>
<keyword evidence="3" id="KW-1185">Reference proteome</keyword>
<dbReference type="RefSeq" id="WP_317903649.1">
    <property type="nucleotide sequence ID" value="NZ_JAIRBC010000034.1"/>
</dbReference>
<dbReference type="SUPFAM" id="SSF48726">
    <property type="entry name" value="Immunoglobulin"/>
    <property type="match status" value="1"/>
</dbReference>
<evidence type="ECO:0000259" key="1">
    <source>
        <dbReference type="PROSITE" id="PS50835"/>
    </source>
</evidence>
<dbReference type="Pfam" id="PF13585">
    <property type="entry name" value="CHU_C"/>
    <property type="match status" value="1"/>
</dbReference>
<dbReference type="EMBL" id="JAIRBC010000034">
    <property type="protein sequence ID" value="MCG2462511.1"/>
    <property type="molecule type" value="Genomic_DNA"/>
</dbReference>
<organism evidence="2 3">
    <name type="scientific">Cerina litoralis</name>
    <dbReference type="NCBI Taxonomy" id="2874477"/>
    <lineage>
        <taxon>Bacteria</taxon>
        <taxon>Pseudomonadati</taxon>
        <taxon>Bacteroidota</taxon>
        <taxon>Flavobacteriia</taxon>
        <taxon>Flavobacteriales</taxon>
        <taxon>Flavobacteriaceae</taxon>
        <taxon>Cerina</taxon>
    </lineage>
</organism>
<evidence type="ECO:0000313" key="2">
    <source>
        <dbReference type="EMBL" id="MCG2462511.1"/>
    </source>
</evidence>
<name>A0AAE3JQU3_9FLAO</name>
<proteinExistence type="predicted"/>
<reference evidence="2" key="1">
    <citation type="submission" date="2023-02" db="EMBL/GenBank/DDBJ databases">
        <title>Genome of Flavobacteriaceae gen. nov. sp. strain F89.</title>
        <authorList>
            <person name="Wang Y."/>
        </authorList>
    </citation>
    <scope>NUCLEOTIDE SEQUENCE</scope>
    <source>
        <strain evidence="2">F89</strain>
    </source>
</reference>
<protein>
    <submittedName>
        <fullName evidence="2">Gliding motility-associated C-terminal domain-containing protein</fullName>
    </submittedName>
</protein>
<dbReference type="Gene3D" id="2.60.40.10">
    <property type="entry name" value="Immunoglobulins"/>
    <property type="match status" value="2"/>
</dbReference>
<sequence length="752" mass="81449">MRLIKLSKQFYLGTLCFLLGWSISTAQILNKPTAASNPNLSGSSAWNVACASHDFNEFFINFTWSTPLVAKDNKFILEQSDADGNFGSPVTLASVSDKNTVFKFDFQFALPVETRGENYKFRVRSTNPARTSAESDAYPMYYMDYKSAILISENGDGNIPPGGRIEICQGNSTILSIHNVPDANAYKYIWYRSGIPLPDNGPSITVSQSGNYKVEIDYGSFCSSSANTLSNTIAVTTLKQLGISIDPPAKTNLCPKETETLEANITGQGLTYIWYKDDLAITSPTVDDATFIVNANTSDFEGRYSVEIYGPGTCLERSPAIKIGKAGNFMVTRMNDQNIVLLPGQTETLSVSTTASSPVYTWFKDGTIISGASLNTLDITQPGAYHAEVSQISGTCSAITIPSETTSVVAPASFEISVDYTSEYIPCGSKNVTIAVKTITAVAPDSTRKDVTSTLLSGFGYQWKKDGTKLVGENTGSLVINDPGSSGNYCVEGILNAYSATSNPLSVQLIPDGKITISASSSVYCDPTDAIIISTATDLTGESFTWLKNGSDYNTTGSQLTVNSEGTYQLVVSKNGCTIRSNEIKISLLDDSIVVLDSPENIIFAEGGSKTIAANGADSYLWYGPENQILSNSSTITLTAEGTYLLVATIGRCNVEKTINVSYKNTFKVPNVISANGDGINDQWVLPNNYSKNPEVNVIIYDPKGREVLNVVDYQNNWPSITTAFTKQNMVYYYKIKNAREVLKQGTITIIR</sequence>
<dbReference type="Proteomes" id="UP001200642">
    <property type="component" value="Unassembled WGS sequence"/>
</dbReference>
<comment type="caution">
    <text evidence="2">The sequence shown here is derived from an EMBL/GenBank/DDBJ whole genome shotgun (WGS) entry which is preliminary data.</text>
</comment>